<evidence type="ECO:0000256" key="1">
    <source>
        <dbReference type="SAM" id="MobiDB-lite"/>
    </source>
</evidence>
<gene>
    <name evidence="2" type="ORF">BOVATA_044650</name>
</gene>
<accession>A0A2H6KJ09</accession>
<evidence type="ECO:0000313" key="2">
    <source>
        <dbReference type="EMBL" id="GBE62972.1"/>
    </source>
</evidence>
<reference evidence="2 3" key="1">
    <citation type="journal article" date="2017" name="BMC Genomics">
        <title>Whole-genome assembly of Babesia ovata and comparative genomics between closely related pathogens.</title>
        <authorList>
            <person name="Yamagishi J."/>
            <person name="Asada M."/>
            <person name="Hakimi H."/>
            <person name="Tanaka T.Q."/>
            <person name="Sugimoto C."/>
            <person name="Kawazu S."/>
        </authorList>
    </citation>
    <scope>NUCLEOTIDE SEQUENCE [LARGE SCALE GENOMIC DNA]</scope>
    <source>
        <strain evidence="2 3">Miyake</strain>
    </source>
</reference>
<sequence length="223" mass="24098">MATQREECKCSLATIITIKSESRRRSSRRLCRRLDVDLVGGPGGEEVRSYAEDVHAVEEYAEDVERGDEPECDDGEEEGHTDGVEELVDLVEQLSEVVGVECLGELVVEVTAPYLLAAGEQDVGVAVCESVAVECRQGRATFDKGRAVAGVLVAVLTRRTEARGTAVGRAVDVVQGVQQGLQQLPQLPCQPHYPRDIQLCVLLREGVVGVQRQRLEEGGASTG</sequence>
<feature type="region of interest" description="Disordered" evidence="1">
    <location>
        <begin position="61"/>
        <end position="80"/>
    </location>
</feature>
<proteinExistence type="predicted"/>
<organism evidence="2 3">
    <name type="scientific">Babesia ovata</name>
    <dbReference type="NCBI Taxonomy" id="189622"/>
    <lineage>
        <taxon>Eukaryota</taxon>
        <taxon>Sar</taxon>
        <taxon>Alveolata</taxon>
        <taxon>Apicomplexa</taxon>
        <taxon>Aconoidasida</taxon>
        <taxon>Piroplasmida</taxon>
        <taxon>Babesiidae</taxon>
        <taxon>Babesia</taxon>
    </lineage>
</organism>
<dbReference type="VEuPathDB" id="PiroplasmaDB:BOVATA_044650"/>
<comment type="caution">
    <text evidence="2">The sequence shown here is derived from an EMBL/GenBank/DDBJ whole genome shotgun (WGS) entry which is preliminary data.</text>
</comment>
<name>A0A2H6KJ09_9APIC</name>
<dbReference type="GeneID" id="39876742"/>
<dbReference type="AlphaFoldDB" id="A0A2H6KJ09"/>
<keyword evidence="3" id="KW-1185">Reference proteome</keyword>
<dbReference type="RefSeq" id="XP_028869215.1">
    <property type="nucleotide sequence ID" value="XM_029013382.1"/>
</dbReference>
<protein>
    <submittedName>
        <fullName evidence="2">Uncharacterized protein</fullName>
    </submittedName>
</protein>
<dbReference type="Proteomes" id="UP000236319">
    <property type="component" value="Unassembled WGS sequence"/>
</dbReference>
<dbReference type="EMBL" id="BDSA01000010">
    <property type="protein sequence ID" value="GBE62972.1"/>
    <property type="molecule type" value="Genomic_DNA"/>
</dbReference>
<evidence type="ECO:0000313" key="3">
    <source>
        <dbReference type="Proteomes" id="UP000236319"/>
    </source>
</evidence>